<reference evidence="2" key="1">
    <citation type="journal article" date="2023" name="Mol. Phylogenet. Evol.">
        <title>Genome-scale phylogeny and comparative genomics of the fungal order Sordariales.</title>
        <authorList>
            <person name="Hensen N."/>
            <person name="Bonometti L."/>
            <person name="Westerberg I."/>
            <person name="Brannstrom I.O."/>
            <person name="Guillou S."/>
            <person name="Cros-Aarteil S."/>
            <person name="Calhoun S."/>
            <person name="Haridas S."/>
            <person name="Kuo A."/>
            <person name="Mondo S."/>
            <person name="Pangilinan J."/>
            <person name="Riley R."/>
            <person name="LaButti K."/>
            <person name="Andreopoulos B."/>
            <person name="Lipzen A."/>
            <person name="Chen C."/>
            <person name="Yan M."/>
            <person name="Daum C."/>
            <person name="Ng V."/>
            <person name="Clum A."/>
            <person name="Steindorff A."/>
            <person name="Ohm R.A."/>
            <person name="Martin F."/>
            <person name="Silar P."/>
            <person name="Natvig D.O."/>
            <person name="Lalanne C."/>
            <person name="Gautier V."/>
            <person name="Ament-Velasquez S.L."/>
            <person name="Kruys A."/>
            <person name="Hutchinson M.I."/>
            <person name="Powell A.J."/>
            <person name="Barry K."/>
            <person name="Miller A.N."/>
            <person name="Grigoriev I.V."/>
            <person name="Debuchy R."/>
            <person name="Gladieux P."/>
            <person name="Hiltunen Thoren M."/>
            <person name="Johannesson H."/>
        </authorList>
    </citation>
    <scope>NUCLEOTIDE SEQUENCE</scope>
    <source>
        <strain evidence="2">CBS 560.94</strain>
    </source>
</reference>
<comment type="caution">
    <text evidence="2">The sequence shown here is derived from an EMBL/GenBank/DDBJ whole genome shotgun (WGS) entry which is preliminary data.</text>
</comment>
<evidence type="ECO:0000313" key="2">
    <source>
        <dbReference type="EMBL" id="KAK3347510.1"/>
    </source>
</evidence>
<dbReference type="EMBL" id="JAUEPP010000003">
    <property type="protein sequence ID" value="KAK3347510.1"/>
    <property type="molecule type" value="Genomic_DNA"/>
</dbReference>
<gene>
    <name evidence="2" type="ORF">B0H65DRAFT_570367</name>
</gene>
<dbReference type="AlphaFoldDB" id="A0AAE0MSH4"/>
<feature type="region of interest" description="Disordered" evidence="1">
    <location>
        <begin position="75"/>
        <end position="99"/>
    </location>
</feature>
<feature type="region of interest" description="Disordered" evidence="1">
    <location>
        <begin position="161"/>
        <end position="183"/>
    </location>
</feature>
<evidence type="ECO:0000313" key="3">
    <source>
        <dbReference type="Proteomes" id="UP001278500"/>
    </source>
</evidence>
<protein>
    <submittedName>
        <fullName evidence="2">Uncharacterized protein</fullName>
    </submittedName>
</protein>
<sequence>MANRNEIHDEIMARLQSRLLSIKVSRHNEQPGSQARVQAQASSKSPVDGSTRRDYFTKAMREEANNDMNLPLCTPSAGPAYQPNPNPTPTPAPSPGPSSALSAFYARWRLERGRSMPADFKTCDGTHNDAPSSAHPPSQTDFFGSYVIGQDALNHSTFSSTGTTATGGGRAATNLPLPTSLQTPRQASVRTWYQPSLCGKHAKRELKVAQTTFAKSQRERAKAKKAQAEALGVSLKQLSKEDLQQRLADTAARKQKTMERRMRAHIKADMRRLRALGYGMGLTAAEMAARMPLGYEMGLTAAEFAARFPPLGMGQNGHGSHSQEEQGHTSSLDGNASDGEQMEVEQEKPESVQGNVSDDVQMEEGLYKSRQINLFGYGLVEVMVPEKTESLQGNVNEYSDDDQMEE</sequence>
<accession>A0AAE0MSH4</accession>
<feature type="region of interest" description="Disordered" evidence="1">
    <location>
        <begin position="310"/>
        <end position="362"/>
    </location>
</feature>
<feature type="compositionally biased region" description="Polar residues" evidence="1">
    <location>
        <begin position="30"/>
        <end position="45"/>
    </location>
</feature>
<reference evidence="2" key="2">
    <citation type="submission" date="2023-06" db="EMBL/GenBank/DDBJ databases">
        <authorList>
            <consortium name="Lawrence Berkeley National Laboratory"/>
            <person name="Haridas S."/>
            <person name="Hensen N."/>
            <person name="Bonometti L."/>
            <person name="Westerberg I."/>
            <person name="Brannstrom I.O."/>
            <person name="Guillou S."/>
            <person name="Cros-Aarteil S."/>
            <person name="Calhoun S."/>
            <person name="Kuo A."/>
            <person name="Mondo S."/>
            <person name="Pangilinan J."/>
            <person name="Riley R."/>
            <person name="Labutti K."/>
            <person name="Andreopoulos B."/>
            <person name="Lipzen A."/>
            <person name="Chen C."/>
            <person name="Yanf M."/>
            <person name="Daum C."/>
            <person name="Ng V."/>
            <person name="Clum A."/>
            <person name="Steindorff A."/>
            <person name="Ohm R."/>
            <person name="Martin F."/>
            <person name="Silar P."/>
            <person name="Natvig D."/>
            <person name="Lalanne C."/>
            <person name="Gautier V."/>
            <person name="Ament-Velasquez S.L."/>
            <person name="Kruys A."/>
            <person name="Hutchinson M.I."/>
            <person name="Powell A.J."/>
            <person name="Barry K."/>
            <person name="Miller A.N."/>
            <person name="Grigoriev I.V."/>
            <person name="Debuchy R."/>
            <person name="Gladieux P."/>
            <person name="Thoren M.H."/>
            <person name="Johannesson H."/>
        </authorList>
    </citation>
    <scope>NUCLEOTIDE SEQUENCE</scope>
    <source>
        <strain evidence="2">CBS 560.94</strain>
    </source>
</reference>
<evidence type="ECO:0000256" key="1">
    <source>
        <dbReference type="SAM" id="MobiDB-lite"/>
    </source>
</evidence>
<feature type="region of interest" description="Disordered" evidence="1">
    <location>
        <begin position="386"/>
        <end position="406"/>
    </location>
</feature>
<proteinExistence type="predicted"/>
<dbReference type="Proteomes" id="UP001278500">
    <property type="component" value="Unassembled WGS sequence"/>
</dbReference>
<feature type="region of interest" description="Disordered" evidence="1">
    <location>
        <begin position="24"/>
        <end position="51"/>
    </location>
</feature>
<keyword evidence="3" id="KW-1185">Reference proteome</keyword>
<dbReference type="RefSeq" id="XP_062682592.1">
    <property type="nucleotide sequence ID" value="XM_062830448.1"/>
</dbReference>
<name>A0AAE0MSH4_9PEZI</name>
<feature type="compositionally biased region" description="Pro residues" evidence="1">
    <location>
        <begin position="82"/>
        <end position="96"/>
    </location>
</feature>
<dbReference type="GeneID" id="87867602"/>
<organism evidence="2 3">
    <name type="scientific">Neurospora tetraspora</name>
    <dbReference type="NCBI Taxonomy" id="94610"/>
    <lineage>
        <taxon>Eukaryota</taxon>
        <taxon>Fungi</taxon>
        <taxon>Dikarya</taxon>
        <taxon>Ascomycota</taxon>
        <taxon>Pezizomycotina</taxon>
        <taxon>Sordariomycetes</taxon>
        <taxon>Sordariomycetidae</taxon>
        <taxon>Sordariales</taxon>
        <taxon>Sordariaceae</taxon>
        <taxon>Neurospora</taxon>
    </lineage>
</organism>